<dbReference type="EMBL" id="JACDUS010000002">
    <property type="protein sequence ID" value="MBA2880838.1"/>
    <property type="molecule type" value="Genomic_DNA"/>
</dbReference>
<dbReference type="AlphaFoldDB" id="A0A7W0C7Z9"/>
<accession>A0A7W0C7Z9</accession>
<reference evidence="2 3" key="1">
    <citation type="submission" date="2020-07" db="EMBL/GenBank/DDBJ databases">
        <title>Genomic Encyclopedia of Type Strains, Phase IV (KMG-IV): sequencing the most valuable type-strain genomes for metagenomic binning, comparative biology and taxonomic classification.</title>
        <authorList>
            <person name="Goeker M."/>
        </authorList>
    </citation>
    <scope>NUCLEOTIDE SEQUENCE [LARGE SCALE GENOMIC DNA]</scope>
    <source>
        <strain evidence="2 3">DSM 17721</strain>
    </source>
</reference>
<evidence type="ECO:0000313" key="2">
    <source>
        <dbReference type="EMBL" id="MBA2880838.1"/>
    </source>
</evidence>
<gene>
    <name evidence="2" type="ORF">HNR65_001156</name>
</gene>
<sequence length="153" mass="17260">MEDKALGFSILVPLNDSVSSRGLVNFLINMSICADSEITFVHIFRKPSSGEELMGKKFMGELPVRMQEMLEKARQRLVEEKGFDPGKIRVELVQEPYPTITEGIIDYYNQGNFDMLMIGRKKMSKQEEFVLGDISIKLIRALGKTAVLVVKTG</sequence>
<comment type="caution">
    <text evidence="2">The sequence shown here is derived from an EMBL/GenBank/DDBJ whole genome shotgun (WGS) entry which is preliminary data.</text>
</comment>
<evidence type="ECO:0000313" key="3">
    <source>
        <dbReference type="Proteomes" id="UP000525298"/>
    </source>
</evidence>
<proteinExistence type="predicted"/>
<keyword evidence="3" id="KW-1185">Reference proteome</keyword>
<organism evidence="2 3">
    <name type="scientific">Desulfosalsimonas propionicica</name>
    <dbReference type="NCBI Taxonomy" id="332175"/>
    <lineage>
        <taxon>Bacteria</taxon>
        <taxon>Pseudomonadati</taxon>
        <taxon>Thermodesulfobacteriota</taxon>
        <taxon>Desulfobacteria</taxon>
        <taxon>Desulfobacterales</taxon>
        <taxon>Desulfosalsimonadaceae</taxon>
        <taxon>Desulfosalsimonas</taxon>
    </lineage>
</organism>
<dbReference type="Gene3D" id="3.40.50.620">
    <property type="entry name" value="HUPs"/>
    <property type="match status" value="1"/>
</dbReference>
<dbReference type="Proteomes" id="UP000525298">
    <property type="component" value="Unassembled WGS sequence"/>
</dbReference>
<dbReference type="InterPro" id="IPR006016">
    <property type="entry name" value="UspA"/>
</dbReference>
<name>A0A7W0C7Z9_9BACT</name>
<dbReference type="Pfam" id="PF00582">
    <property type="entry name" value="Usp"/>
    <property type="match status" value="1"/>
</dbReference>
<evidence type="ECO:0000259" key="1">
    <source>
        <dbReference type="Pfam" id="PF00582"/>
    </source>
</evidence>
<dbReference type="CDD" id="cd00293">
    <property type="entry name" value="USP-like"/>
    <property type="match status" value="1"/>
</dbReference>
<feature type="domain" description="UspA" evidence="1">
    <location>
        <begin position="10"/>
        <end position="151"/>
    </location>
</feature>
<dbReference type="SUPFAM" id="SSF52402">
    <property type="entry name" value="Adenine nucleotide alpha hydrolases-like"/>
    <property type="match status" value="1"/>
</dbReference>
<protein>
    <submittedName>
        <fullName evidence="2">Nucleotide-binding universal stress UspA family protein</fullName>
    </submittedName>
</protein>
<dbReference type="RefSeq" id="WP_181550491.1">
    <property type="nucleotide sequence ID" value="NZ_JACDUS010000002.1"/>
</dbReference>
<dbReference type="InterPro" id="IPR014729">
    <property type="entry name" value="Rossmann-like_a/b/a_fold"/>
</dbReference>